<protein>
    <submittedName>
        <fullName evidence="2">Esterase</fullName>
    </submittedName>
</protein>
<dbReference type="PANTHER" id="PTHR48098:SF1">
    <property type="entry name" value="DIACYLGLYCEROL ACYLTRANSFERASE_MYCOLYLTRANSFERASE AG85A"/>
    <property type="match status" value="1"/>
</dbReference>
<proteinExistence type="predicted"/>
<feature type="transmembrane region" description="Helical" evidence="1">
    <location>
        <begin position="12"/>
        <end position="31"/>
    </location>
</feature>
<gene>
    <name evidence="2" type="ORF">KV394_06020</name>
</gene>
<dbReference type="SUPFAM" id="SSF53474">
    <property type="entry name" value="alpha/beta-Hydrolases"/>
    <property type="match status" value="1"/>
</dbReference>
<dbReference type="Pfam" id="PF00756">
    <property type="entry name" value="Esterase"/>
    <property type="match status" value="1"/>
</dbReference>
<reference evidence="2 3" key="1">
    <citation type="submission" date="2021-06" db="EMBL/GenBank/DDBJ databases">
        <title>Genome-based taxonomic framework of Microbacterium strains isolated from marine environment, the description of four new species and reclassification of four preexisting species.</title>
        <authorList>
            <person name="Lee S.D."/>
            <person name="Kim S.-M."/>
            <person name="Byeon Y.-S."/>
            <person name="Yang H.L."/>
            <person name="Kim I.S."/>
        </authorList>
    </citation>
    <scope>NUCLEOTIDE SEQUENCE [LARGE SCALE GENOMIC DNA]</scope>
    <source>
        <strain evidence="2 3">SSW1-51</strain>
    </source>
</reference>
<keyword evidence="1" id="KW-0812">Transmembrane</keyword>
<feature type="transmembrane region" description="Helical" evidence="1">
    <location>
        <begin position="101"/>
        <end position="122"/>
    </location>
</feature>
<dbReference type="RefSeq" id="WP_247982552.1">
    <property type="nucleotide sequence ID" value="NZ_CP078076.1"/>
</dbReference>
<evidence type="ECO:0000313" key="3">
    <source>
        <dbReference type="Proteomes" id="UP000831467"/>
    </source>
</evidence>
<dbReference type="PANTHER" id="PTHR48098">
    <property type="entry name" value="ENTEROCHELIN ESTERASE-RELATED"/>
    <property type="match status" value="1"/>
</dbReference>
<sequence length="438" mass="45056">MEALLQIQILGGPVPIVVFALAAVCALYLLLRRPTRRRLLTSAIGLLAGTAVALGVYALANRTKAFGGDLTLQVLGLLIATCAAIGLAIVNLWDSRWWRQVVAAVSIPVFALAGGIGINAFYGLDKTVADALGIVVSKPIDLPNADTGDAPPPDRPLYESWQPPADMPAQGKVGTVTIPGAASGFQARQAGLYLPPAAQVKNPPLLPVMVFMLGYPGTPNPEMITPTLDRFAAEHRGLAPIVIIADQIGNGRDPACADSSTYGNAETYIRKDVPAWIRQNLHVGTQPKGWVLGGYSNGGVCAVKYTALDPAAWGTLVAVSPEEFPGVEYADRVRADVYGGDAAAFEADKPAAILARNTGRYAGVTAAVTTGTEDGGFGPGTRRLADAATAAGMNVTLTEIPGAGHTGDALALGLAAGLNTVAPSLGLAPPAPPPSPTP</sequence>
<feature type="transmembrane region" description="Helical" evidence="1">
    <location>
        <begin position="72"/>
        <end position="94"/>
    </location>
</feature>
<keyword evidence="1" id="KW-1133">Transmembrane helix</keyword>
<dbReference type="InterPro" id="IPR029058">
    <property type="entry name" value="AB_hydrolase_fold"/>
</dbReference>
<name>A0ABY4IFF4_9MICO</name>
<dbReference type="EMBL" id="CP078076">
    <property type="protein sequence ID" value="UPL10686.1"/>
    <property type="molecule type" value="Genomic_DNA"/>
</dbReference>
<dbReference type="InterPro" id="IPR050583">
    <property type="entry name" value="Mycobacterial_A85_antigen"/>
</dbReference>
<evidence type="ECO:0000313" key="2">
    <source>
        <dbReference type="EMBL" id="UPL10686.1"/>
    </source>
</evidence>
<dbReference type="Gene3D" id="3.40.50.1820">
    <property type="entry name" value="alpha/beta hydrolase"/>
    <property type="match status" value="1"/>
</dbReference>
<keyword evidence="1" id="KW-0472">Membrane</keyword>
<feature type="transmembrane region" description="Helical" evidence="1">
    <location>
        <begin position="43"/>
        <end position="60"/>
    </location>
</feature>
<organism evidence="2 3">
    <name type="scientific">Microbacterium sufflavum</name>
    <dbReference type="NCBI Taxonomy" id="2851649"/>
    <lineage>
        <taxon>Bacteria</taxon>
        <taxon>Bacillati</taxon>
        <taxon>Actinomycetota</taxon>
        <taxon>Actinomycetes</taxon>
        <taxon>Micrococcales</taxon>
        <taxon>Microbacteriaceae</taxon>
        <taxon>Microbacterium</taxon>
    </lineage>
</organism>
<keyword evidence="3" id="KW-1185">Reference proteome</keyword>
<evidence type="ECO:0000256" key="1">
    <source>
        <dbReference type="SAM" id="Phobius"/>
    </source>
</evidence>
<accession>A0ABY4IFF4</accession>
<dbReference type="Proteomes" id="UP000831467">
    <property type="component" value="Chromosome"/>
</dbReference>
<dbReference type="InterPro" id="IPR000801">
    <property type="entry name" value="Esterase-like"/>
</dbReference>